<dbReference type="InterPro" id="IPR036411">
    <property type="entry name" value="TorD-like_sf"/>
</dbReference>
<evidence type="ECO:0000313" key="1">
    <source>
        <dbReference type="EMBL" id="KCZ70346.1"/>
    </source>
</evidence>
<accession>A0A062UTH5</accession>
<dbReference type="OrthoDB" id="320758at2157"/>
<dbReference type="Gene3D" id="1.10.3480.10">
    <property type="entry name" value="TorD-like"/>
    <property type="match status" value="1"/>
</dbReference>
<dbReference type="RefSeq" id="WP_048094083.1">
    <property type="nucleotide sequence ID" value="NZ_JMIY01000009.1"/>
</dbReference>
<dbReference type="EMBL" id="JMIY01000009">
    <property type="protein sequence ID" value="KCZ70346.1"/>
    <property type="molecule type" value="Genomic_DNA"/>
</dbReference>
<organism evidence="1 2">
    <name type="scientific">Candidatus Methanoperedens nitratireducens</name>
    <dbReference type="NCBI Taxonomy" id="1392998"/>
    <lineage>
        <taxon>Archaea</taxon>
        <taxon>Methanobacteriati</taxon>
        <taxon>Methanobacteriota</taxon>
        <taxon>Stenosarchaea group</taxon>
        <taxon>Methanomicrobia</taxon>
        <taxon>Methanosarcinales</taxon>
        <taxon>ANME-2 cluster</taxon>
        <taxon>Candidatus Methanoperedentaceae</taxon>
        <taxon>Candidatus Methanoperedens</taxon>
    </lineage>
</organism>
<comment type="caution">
    <text evidence="1">The sequence shown here is derived from an EMBL/GenBank/DDBJ whole genome shotgun (WGS) entry which is preliminary data.</text>
</comment>
<protein>
    <submittedName>
        <fullName evidence="1">Nitrate reductase delta subunit</fullName>
    </submittedName>
</protein>
<dbReference type="Pfam" id="PF02613">
    <property type="entry name" value="Nitrate_red_del"/>
    <property type="match status" value="1"/>
</dbReference>
<dbReference type="InterPro" id="IPR020945">
    <property type="entry name" value="DMSO/NO3_reduct_chaperone"/>
</dbReference>
<reference evidence="1 2" key="1">
    <citation type="journal article" date="2013" name="Nature">
        <title>Anaerobic oxidation of methane coupled to nitrate reduction in a novel archaeal lineage.</title>
        <authorList>
            <person name="Haroon M.F."/>
            <person name="Hu S."/>
            <person name="Shi Y."/>
            <person name="Imelfort M."/>
            <person name="Keller J."/>
            <person name="Hugenholtz P."/>
            <person name="Yuan Z."/>
            <person name="Tyson G.W."/>
        </authorList>
    </citation>
    <scope>NUCLEOTIDE SEQUENCE [LARGE SCALE GENOMIC DNA]</scope>
    <source>
        <strain evidence="1 2">ANME-2d</strain>
    </source>
</reference>
<gene>
    <name evidence="1" type="ORF">ANME2D_03462</name>
</gene>
<evidence type="ECO:0000313" key="2">
    <source>
        <dbReference type="Proteomes" id="UP000027153"/>
    </source>
</evidence>
<name>A0A062UTH5_9EURY</name>
<dbReference type="AlphaFoldDB" id="A0A062UTH5"/>
<proteinExistence type="predicted"/>
<dbReference type="SUPFAM" id="SSF89155">
    <property type="entry name" value="TorD-like"/>
    <property type="match status" value="1"/>
</dbReference>
<keyword evidence="2" id="KW-1185">Reference proteome</keyword>
<sequence>MHKEMYADSVLPDRERMLMYKTFATAFSYPDDNLFGSFSLADEERKELVLEYDRLFRANNIWLYGTEYKALNEFQRVQYLSDIMGFYRAFGLEPDRDRPDSLHIELEFMYYLIFKKLHALNKDNTADSKEKAFICTSAQRKFFTEHLQPAAEKIAGAIISKSKNSFYIQTANEMLEFLGSEEELFRRST</sequence>
<dbReference type="Proteomes" id="UP000027153">
    <property type="component" value="Unassembled WGS sequence"/>
</dbReference>